<evidence type="ECO:0000313" key="1">
    <source>
        <dbReference type="EMBL" id="AIQ64163.1"/>
    </source>
</evidence>
<evidence type="ECO:0008006" key="3">
    <source>
        <dbReference type="Google" id="ProtNLM"/>
    </source>
</evidence>
<dbReference type="HOGENOM" id="CLU_623807_0_0_9"/>
<keyword evidence="2" id="KW-1185">Reference proteome</keyword>
<dbReference type="Proteomes" id="UP000029507">
    <property type="component" value="Chromosome"/>
</dbReference>
<dbReference type="KEGG" id="pste:PSTEL_14845"/>
<sequence>MNAIWRKEWVNEFESPWSLFEKLSLANVVNRDDILKILGSKDVKAIKGYMIGNIRREFFDLSGFDEELLTEVFNYKFVEKVKSSIEKIISPLDYFGHSNSSSWFFPQLRWCNECLSVGHHSWLHQFRLIEKCPYHNCPLFESCPQCKTIFPFLLSNERMQEAFTCKCGYKLVDFSNELWNNWNTQIRINDISVINWLSKSRSEESRYLFLPDQCNINLVTESSPKIATEHFSYDKNLIKLDDLSYHSHFNKELYSRNINIFHTVDRYIRKTLLKSHKHCIHQFWNLLKNEDEEFPTICPYAYAYVNWRKTLLKLEYFHRKNTRGDDISRTKKSGFELATDFITNEIKTLFEEFITQSEKKRGINKDALFWVHDQWTLRFGIKLFYAWLNCAENVLKREKRVNWNDVQQIVSSVQTKLAFKYTTNHFQKIRENTHIRVIC</sequence>
<name>A0A089LY07_9BACL</name>
<dbReference type="RefSeq" id="WP_038696227.1">
    <property type="nucleotide sequence ID" value="NZ_CP009286.1"/>
</dbReference>
<dbReference type="AlphaFoldDB" id="A0A089LY07"/>
<organism evidence="1 2">
    <name type="scientific">Paenibacillus stellifer</name>
    <dbReference type="NCBI Taxonomy" id="169760"/>
    <lineage>
        <taxon>Bacteria</taxon>
        <taxon>Bacillati</taxon>
        <taxon>Bacillota</taxon>
        <taxon>Bacilli</taxon>
        <taxon>Bacillales</taxon>
        <taxon>Paenibacillaceae</taxon>
        <taxon>Paenibacillus</taxon>
    </lineage>
</organism>
<reference evidence="1 2" key="1">
    <citation type="submission" date="2014-08" db="EMBL/GenBank/DDBJ databases">
        <title>Comparative genomics of the Paenibacillus odorifer group.</title>
        <authorList>
            <person name="den Bakker H.C."/>
            <person name="Tsai Y.-C."/>
            <person name="Martin N."/>
            <person name="Korlach J."/>
            <person name="Wiedmann M."/>
        </authorList>
    </citation>
    <scope>NUCLEOTIDE SEQUENCE [LARGE SCALE GENOMIC DNA]</scope>
    <source>
        <strain evidence="1 2">DSM 14472</strain>
    </source>
</reference>
<gene>
    <name evidence="1" type="ORF">PSTEL_14845</name>
</gene>
<protein>
    <recommendedName>
        <fullName evidence="3">TniQ family protein</fullName>
    </recommendedName>
</protein>
<dbReference type="EMBL" id="CP009286">
    <property type="protein sequence ID" value="AIQ64163.1"/>
    <property type="molecule type" value="Genomic_DNA"/>
</dbReference>
<proteinExistence type="predicted"/>
<evidence type="ECO:0000313" key="2">
    <source>
        <dbReference type="Proteomes" id="UP000029507"/>
    </source>
</evidence>
<dbReference type="OrthoDB" id="2543325at2"/>
<accession>A0A089LY07</accession>